<keyword evidence="4 9" id="KW-0479">Metal-binding</keyword>
<comment type="function">
    <text evidence="9">CRISPR (clustered regularly interspaced short palindromic repeat), is an adaptive immune system that provides protection against mobile genetic elements (viruses, transposable elements and conjugative plasmids). CRISPR clusters contain sequences complementary to antecedent mobile elements and target invading nucleic acids. CRISPR clusters are transcribed and processed into CRISPR RNA (crRNA). Functions as a ssRNA-specific endoribonuclease. Involved in the integration of spacer DNA into the CRISPR cassette.</text>
</comment>
<reference evidence="11" key="1">
    <citation type="journal article" date="2019" name="Int. J. Syst. Evol. Microbiol.">
        <title>The Global Catalogue of Microorganisms (GCM) 10K type strain sequencing project: providing services to taxonomists for standard genome sequencing and annotation.</title>
        <authorList>
            <consortium name="The Broad Institute Genomics Platform"/>
            <consortium name="The Broad Institute Genome Sequencing Center for Infectious Disease"/>
            <person name="Wu L."/>
            <person name="Ma J."/>
        </authorList>
    </citation>
    <scope>NUCLEOTIDE SEQUENCE [LARGE SCALE GENOMIC DNA]</scope>
    <source>
        <strain evidence="11">CCM 8904</strain>
    </source>
</reference>
<name>A0ABW1RB43_9LACO</name>
<dbReference type="InterPro" id="IPR019199">
    <property type="entry name" value="Virulence_VapD/CRISPR_Cas2"/>
</dbReference>
<dbReference type="Pfam" id="PF09827">
    <property type="entry name" value="CRISPR_Cas2"/>
    <property type="match status" value="1"/>
</dbReference>
<protein>
    <recommendedName>
        <fullName evidence="9">CRISPR-associated endoribonuclease Cas2</fullName>
        <ecNumber evidence="9">3.1.-.-</ecNumber>
    </recommendedName>
</protein>
<dbReference type="GO" id="GO:0004519">
    <property type="term" value="F:endonuclease activity"/>
    <property type="evidence" value="ECO:0007669"/>
    <property type="project" value="UniProtKB-KW"/>
</dbReference>
<evidence type="ECO:0000256" key="5">
    <source>
        <dbReference type="ARBA" id="ARBA00022759"/>
    </source>
</evidence>
<evidence type="ECO:0000256" key="4">
    <source>
        <dbReference type="ARBA" id="ARBA00022723"/>
    </source>
</evidence>
<comment type="cofactor">
    <cofactor evidence="1 9">
        <name>Mg(2+)</name>
        <dbReference type="ChEBI" id="CHEBI:18420"/>
    </cofactor>
</comment>
<dbReference type="Proteomes" id="UP001596289">
    <property type="component" value="Unassembled WGS sequence"/>
</dbReference>
<organism evidence="10 11">
    <name type="scientific">Loigolactobacillus jiayinensis</name>
    <dbReference type="NCBI Taxonomy" id="2486016"/>
    <lineage>
        <taxon>Bacteria</taxon>
        <taxon>Bacillati</taxon>
        <taxon>Bacillota</taxon>
        <taxon>Bacilli</taxon>
        <taxon>Lactobacillales</taxon>
        <taxon>Lactobacillaceae</taxon>
        <taxon>Loigolactobacillus</taxon>
    </lineage>
</organism>
<keyword evidence="11" id="KW-1185">Reference proteome</keyword>
<dbReference type="EMBL" id="JBHSSL010000034">
    <property type="protein sequence ID" value="MFC6170115.1"/>
    <property type="molecule type" value="Genomic_DNA"/>
</dbReference>
<sequence>MSSKYMRLLVMFDLPVVKAKDRRAAAKFRQYLLGEGYVMMQYSVYYRIVNGYDMSKKYELRLDDNLPEKGSVRLLVITEKQFDEMRLLVGDPLPNEEKVDSGQMTTF</sequence>
<accession>A0ABW1RB43</accession>
<evidence type="ECO:0000256" key="7">
    <source>
        <dbReference type="ARBA" id="ARBA00022842"/>
    </source>
</evidence>
<keyword evidence="5 9" id="KW-0255">Endonuclease</keyword>
<dbReference type="RefSeq" id="WP_125550133.1">
    <property type="nucleotide sequence ID" value="NZ_JBHSSL010000034.1"/>
</dbReference>
<keyword evidence="8 9" id="KW-0051">Antiviral defense</keyword>
<comment type="similarity">
    <text evidence="2 9">Belongs to the CRISPR-associated endoribonuclease Cas2 protein family.</text>
</comment>
<evidence type="ECO:0000256" key="3">
    <source>
        <dbReference type="ARBA" id="ARBA00022722"/>
    </source>
</evidence>
<dbReference type="InterPro" id="IPR021127">
    <property type="entry name" value="CRISPR_associated_Cas2"/>
</dbReference>
<dbReference type="CDD" id="cd09638">
    <property type="entry name" value="Cas2_I_II_III"/>
    <property type="match status" value="1"/>
</dbReference>
<dbReference type="EC" id="3.1.-.-" evidence="9"/>
<comment type="caution">
    <text evidence="10">The sequence shown here is derived from an EMBL/GenBank/DDBJ whole genome shotgun (WGS) entry which is preliminary data.</text>
</comment>
<evidence type="ECO:0000256" key="6">
    <source>
        <dbReference type="ARBA" id="ARBA00022801"/>
    </source>
</evidence>
<keyword evidence="6 9" id="KW-0378">Hydrolase</keyword>
<evidence type="ECO:0000313" key="11">
    <source>
        <dbReference type="Proteomes" id="UP001596289"/>
    </source>
</evidence>
<comment type="subunit">
    <text evidence="9">Homodimer, forms a heterotetramer with a Cas1 homodimer.</text>
</comment>
<proteinExistence type="inferred from homology"/>
<evidence type="ECO:0000256" key="9">
    <source>
        <dbReference type="HAMAP-Rule" id="MF_01471"/>
    </source>
</evidence>
<evidence type="ECO:0000313" key="10">
    <source>
        <dbReference type="EMBL" id="MFC6170115.1"/>
    </source>
</evidence>
<dbReference type="SUPFAM" id="SSF143430">
    <property type="entry name" value="TTP0101/SSO1404-like"/>
    <property type="match status" value="1"/>
</dbReference>
<dbReference type="NCBIfam" id="TIGR01573">
    <property type="entry name" value="cas2"/>
    <property type="match status" value="1"/>
</dbReference>
<evidence type="ECO:0000256" key="8">
    <source>
        <dbReference type="ARBA" id="ARBA00023118"/>
    </source>
</evidence>
<evidence type="ECO:0000256" key="1">
    <source>
        <dbReference type="ARBA" id="ARBA00001946"/>
    </source>
</evidence>
<dbReference type="HAMAP" id="MF_01471">
    <property type="entry name" value="Cas2"/>
    <property type="match status" value="1"/>
</dbReference>
<gene>
    <name evidence="9 10" type="primary">cas2</name>
    <name evidence="10" type="ORF">ACFQGP_05920</name>
</gene>
<feature type="binding site" evidence="9">
    <location>
        <position position="13"/>
    </location>
    <ligand>
        <name>Mg(2+)</name>
        <dbReference type="ChEBI" id="CHEBI:18420"/>
        <note>catalytic</note>
    </ligand>
</feature>
<evidence type="ECO:0000256" key="2">
    <source>
        <dbReference type="ARBA" id="ARBA00009959"/>
    </source>
</evidence>
<keyword evidence="3 9" id="KW-0540">Nuclease</keyword>
<keyword evidence="7 9" id="KW-0460">Magnesium</keyword>